<dbReference type="EMBL" id="GBXM01107800">
    <property type="protein sequence ID" value="JAH00777.1"/>
    <property type="molecule type" value="Transcribed_RNA"/>
</dbReference>
<reference evidence="1" key="1">
    <citation type="submission" date="2014-11" db="EMBL/GenBank/DDBJ databases">
        <authorList>
            <person name="Amaro Gonzalez C."/>
        </authorList>
    </citation>
    <scope>NUCLEOTIDE SEQUENCE</scope>
</reference>
<accession>A0A0E9P937</accession>
<name>A0A0E9P937_ANGAN</name>
<evidence type="ECO:0000313" key="1">
    <source>
        <dbReference type="EMBL" id="JAH00777.1"/>
    </source>
</evidence>
<sequence>MQGPRYRVPFYSKLPKGLVWVQGPVRACV</sequence>
<proteinExistence type="predicted"/>
<protein>
    <submittedName>
        <fullName evidence="1">Uncharacterized protein</fullName>
    </submittedName>
</protein>
<reference evidence="1" key="2">
    <citation type="journal article" date="2015" name="Fish Shellfish Immunol.">
        <title>Early steps in the European eel (Anguilla anguilla)-Vibrio vulnificus interaction in the gills: Role of the RtxA13 toxin.</title>
        <authorList>
            <person name="Callol A."/>
            <person name="Pajuelo D."/>
            <person name="Ebbesson L."/>
            <person name="Teles M."/>
            <person name="MacKenzie S."/>
            <person name="Amaro C."/>
        </authorList>
    </citation>
    <scope>NUCLEOTIDE SEQUENCE</scope>
</reference>
<dbReference type="AlphaFoldDB" id="A0A0E9P937"/>
<organism evidence="1">
    <name type="scientific">Anguilla anguilla</name>
    <name type="common">European freshwater eel</name>
    <name type="synonym">Muraena anguilla</name>
    <dbReference type="NCBI Taxonomy" id="7936"/>
    <lineage>
        <taxon>Eukaryota</taxon>
        <taxon>Metazoa</taxon>
        <taxon>Chordata</taxon>
        <taxon>Craniata</taxon>
        <taxon>Vertebrata</taxon>
        <taxon>Euteleostomi</taxon>
        <taxon>Actinopterygii</taxon>
        <taxon>Neopterygii</taxon>
        <taxon>Teleostei</taxon>
        <taxon>Anguilliformes</taxon>
        <taxon>Anguillidae</taxon>
        <taxon>Anguilla</taxon>
    </lineage>
</organism>